<gene>
    <name evidence="2" type="ORF">CEXT_446201</name>
</gene>
<accession>A0AAV4PJC1</accession>
<dbReference type="AlphaFoldDB" id="A0AAV4PJC1"/>
<dbReference type="Proteomes" id="UP001054945">
    <property type="component" value="Unassembled WGS sequence"/>
</dbReference>
<protein>
    <submittedName>
        <fullName evidence="2">Uncharacterized protein</fullName>
    </submittedName>
</protein>
<evidence type="ECO:0000256" key="1">
    <source>
        <dbReference type="SAM" id="MobiDB-lite"/>
    </source>
</evidence>
<dbReference type="EMBL" id="BPLR01004689">
    <property type="protein sequence ID" value="GIX96754.1"/>
    <property type="molecule type" value="Genomic_DNA"/>
</dbReference>
<sequence>MDGNAVESLQKAMKALEGHKDLKGGSGAPSARLLQRPSLWRRDLPRKDAEGHPKIPRRRGNAGTTPVCRAEAPTQVEQQIPQSQPRS</sequence>
<feature type="compositionally biased region" description="Polar residues" evidence="1">
    <location>
        <begin position="75"/>
        <end position="87"/>
    </location>
</feature>
<reference evidence="2 3" key="1">
    <citation type="submission" date="2021-06" db="EMBL/GenBank/DDBJ databases">
        <title>Caerostris extrusa draft genome.</title>
        <authorList>
            <person name="Kono N."/>
            <person name="Arakawa K."/>
        </authorList>
    </citation>
    <scope>NUCLEOTIDE SEQUENCE [LARGE SCALE GENOMIC DNA]</scope>
</reference>
<proteinExistence type="predicted"/>
<feature type="region of interest" description="Disordered" evidence="1">
    <location>
        <begin position="16"/>
        <end position="87"/>
    </location>
</feature>
<evidence type="ECO:0000313" key="2">
    <source>
        <dbReference type="EMBL" id="GIX96754.1"/>
    </source>
</evidence>
<name>A0AAV4PJC1_CAEEX</name>
<keyword evidence="3" id="KW-1185">Reference proteome</keyword>
<evidence type="ECO:0000313" key="3">
    <source>
        <dbReference type="Proteomes" id="UP001054945"/>
    </source>
</evidence>
<organism evidence="2 3">
    <name type="scientific">Caerostris extrusa</name>
    <name type="common">Bark spider</name>
    <name type="synonym">Caerostris bankana</name>
    <dbReference type="NCBI Taxonomy" id="172846"/>
    <lineage>
        <taxon>Eukaryota</taxon>
        <taxon>Metazoa</taxon>
        <taxon>Ecdysozoa</taxon>
        <taxon>Arthropoda</taxon>
        <taxon>Chelicerata</taxon>
        <taxon>Arachnida</taxon>
        <taxon>Araneae</taxon>
        <taxon>Araneomorphae</taxon>
        <taxon>Entelegynae</taxon>
        <taxon>Araneoidea</taxon>
        <taxon>Araneidae</taxon>
        <taxon>Caerostris</taxon>
    </lineage>
</organism>
<feature type="compositionally biased region" description="Basic and acidic residues" evidence="1">
    <location>
        <begin position="40"/>
        <end position="53"/>
    </location>
</feature>
<comment type="caution">
    <text evidence="2">The sequence shown here is derived from an EMBL/GenBank/DDBJ whole genome shotgun (WGS) entry which is preliminary data.</text>
</comment>